<dbReference type="InterPro" id="IPR000916">
    <property type="entry name" value="Bet_v_I/MLP"/>
</dbReference>
<sequence length="150" mass="17054">MAQIAKLEVQVDIKTSAQRFYETFRSKQNLFPRICPDLIKDIKVIKGDWESVGSIKQWTYVAGDSETSKESVESIDDANKTIIFRVVEGDATNYYKNLRLKVYVTGKGGGCSVKYTLEYQKVNDNIPAPTRYLDIVTVLSKKIEAYLNNN</sequence>
<dbReference type="AlphaFoldDB" id="A0AA88D2E3"/>
<dbReference type="PANTHER" id="PTHR31338">
    <property type="entry name" value="POLYKETIDE CYCLASE/DEHYDRASE AND LIPID TRANSPORT SUPERFAMILY PROTEIN"/>
    <property type="match status" value="1"/>
</dbReference>
<evidence type="ECO:0000313" key="3">
    <source>
        <dbReference type="EMBL" id="GMN43733.1"/>
    </source>
</evidence>
<dbReference type="Proteomes" id="UP001187192">
    <property type="component" value="Unassembled WGS sequence"/>
</dbReference>
<keyword evidence="4" id="KW-1185">Reference proteome</keyword>
<dbReference type="CDD" id="cd07816">
    <property type="entry name" value="Bet_v1-like"/>
    <property type="match status" value="1"/>
</dbReference>
<dbReference type="SMART" id="SM01037">
    <property type="entry name" value="Bet_v_1"/>
    <property type="match status" value="1"/>
</dbReference>
<dbReference type="EMBL" id="BTGU01000017">
    <property type="protein sequence ID" value="GMN43733.1"/>
    <property type="molecule type" value="Genomic_DNA"/>
</dbReference>
<feature type="domain" description="Bet v I/Major latex protein" evidence="2">
    <location>
        <begin position="2"/>
        <end position="150"/>
    </location>
</feature>
<dbReference type="PANTHER" id="PTHR31338:SF16">
    <property type="entry name" value="POLYKETIDE CYCLASE_DEHYDRASE AND LIPID TRANSPORT SUPERFAMILY PROTEIN"/>
    <property type="match status" value="1"/>
</dbReference>
<protein>
    <recommendedName>
        <fullName evidence="2">Bet v I/Major latex protein domain-containing protein</fullName>
    </recommendedName>
</protein>
<reference evidence="3" key="1">
    <citation type="submission" date="2023-07" db="EMBL/GenBank/DDBJ databases">
        <title>draft genome sequence of fig (Ficus carica).</title>
        <authorList>
            <person name="Takahashi T."/>
            <person name="Nishimura K."/>
        </authorList>
    </citation>
    <scope>NUCLEOTIDE SEQUENCE</scope>
</reference>
<dbReference type="Pfam" id="PF00407">
    <property type="entry name" value="Bet_v_1"/>
    <property type="match status" value="1"/>
</dbReference>
<dbReference type="InterPro" id="IPR052006">
    <property type="entry name" value="MLP-like"/>
</dbReference>
<dbReference type="SUPFAM" id="SSF55961">
    <property type="entry name" value="Bet v1-like"/>
    <property type="match status" value="1"/>
</dbReference>
<comment type="caution">
    <text evidence="3">The sequence shown here is derived from an EMBL/GenBank/DDBJ whole genome shotgun (WGS) entry which is preliminary data.</text>
</comment>
<dbReference type="InterPro" id="IPR023393">
    <property type="entry name" value="START-like_dom_sf"/>
</dbReference>
<evidence type="ECO:0000313" key="4">
    <source>
        <dbReference type="Proteomes" id="UP001187192"/>
    </source>
</evidence>
<dbReference type="GO" id="GO:0006952">
    <property type="term" value="P:defense response"/>
    <property type="evidence" value="ECO:0007669"/>
    <property type="project" value="InterPro"/>
</dbReference>
<comment type="similarity">
    <text evidence="1">Belongs to the MLP family.</text>
</comment>
<accession>A0AA88D2E3</accession>
<organism evidence="3 4">
    <name type="scientific">Ficus carica</name>
    <name type="common">Common fig</name>
    <dbReference type="NCBI Taxonomy" id="3494"/>
    <lineage>
        <taxon>Eukaryota</taxon>
        <taxon>Viridiplantae</taxon>
        <taxon>Streptophyta</taxon>
        <taxon>Embryophyta</taxon>
        <taxon>Tracheophyta</taxon>
        <taxon>Spermatophyta</taxon>
        <taxon>Magnoliopsida</taxon>
        <taxon>eudicotyledons</taxon>
        <taxon>Gunneridae</taxon>
        <taxon>Pentapetalae</taxon>
        <taxon>rosids</taxon>
        <taxon>fabids</taxon>
        <taxon>Rosales</taxon>
        <taxon>Moraceae</taxon>
        <taxon>Ficeae</taxon>
        <taxon>Ficus</taxon>
    </lineage>
</organism>
<gene>
    <name evidence="3" type="ORF">TIFTF001_012940</name>
</gene>
<dbReference type="Gene3D" id="3.30.530.20">
    <property type="match status" value="1"/>
</dbReference>
<proteinExistence type="inferred from homology"/>
<evidence type="ECO:0000256" key="1">
    <source>
        <dbReference type="ARBA" id="ARBA00038242"/>
    </source>
</evidence>
<name>A0AA88D2E3_FICCA</name>
<evidence type="ECO:0000259" key="2">
    <source>
        <dbReference type="SMART" id="SM01037"/>
    </source>
</evidence>